<organism evidence="1 2">
    <name type="scientific">Actinomadura bangladeshensis</name>
    <dbReference type="NCBI Taxonomy" id="453573"/>
    <lineage>
        <taxon>Bacteria</taxon>
        <taxon>Bacillati</taxon>
        <taxon>Actinomycetota</taxon>
        <taxon>Actinomycetes</taxon>
        <taxon>Streptosporangiales</taxon>
        <taxon>Thermomonosporaceae</taxon>
        <taxon>Actinomadura</taxon>
    </lineage>
</organism>
<dbReference type="RefSeq" id="WP_163058298.1">
    <property type="nucleotide sequence ID" value="NZ_JAAGLI010000533.1"/>
</dbReference>
<accession>A0A6L9QHS9</accession>
<dbReference type="AlphaFoldDB" id="A0A6L9QHS9"/>
<comment type="caution">
    <text evidence="1">The sequence shown here is derived from an EMBL/GenBank/DDBJ whole genome shotgun (WGS) entry which is preliminary data.</text>
</comment>
<evidence type="ECO:0000313" key="2">
    <source>
        <dbReference type="Proteomes" id="UP000475532"/>
    </source>
</evidence>
<name>A0A6L9QHS9_9ACTN</name>
<gene>
    <name evidence="1" type="ORF">G3I70_20535</name>
</gene>
<dbReference type="EMBL" id="JAAGLI010000533">
    <property type="protein sequence ID" value="NEA24855.1"/>
    <property type="molecule type" value="Genomic_DNA"/>
</dbReference>
<feature type="non-terminal residue" evidence="1">
    <location>
        <position position="71"/>
    </location>
</feature>
<reference evidence="1 2" key="1">
    <citation type="submission" date="2020-01" db="EMBL/GenBank/DDBJ databases">
        <title>Insect and environment-associated Actinomycetes.</title>
        <authorList>
            <person name="Currrie C."/>
            <person name="Chevrette M."/>
            <person name="Carlson C."/>
            <person name="Stubbendieck R."/>
            <person name="Wendt-Pienkowski E."/>
        </authorList>
    </citation>
    <scope>NUCLEOTIDE SEQUENCE [LARGE SCALE GENOMIC DNA]</scope>
    <source>
        <strain evidence="1 2">SID10258</strain>
    </source>
</reference>
<feature type="non-terminal residue" evidence="1">
    <location>
        <position position="1"/>
    </location>
</feature>
<protein>
    <submittedName>
        <fullName evidence="1">Uncharacterized protein</fullName>
    </submittedName>
</protein>
<evidence type="ECO:0000313" key="1">
    <source>
        <dbReference type="EMBL" id="NEA24855.1"/>
    </source>
</evidence>
<sequence>ARPLAERPPEELIALYRRVWAEASARWGVTLANSVYGLLALRTGTALLRRWADAGPELLAGLLCGGRENRS</sequence>
<proteinExistence type="predicted"/>
<dbReference type="Proteomes" id="UP000475532">
    <property type="component" value="Unassembled WGS sequence"/>
</dbReference>